<evidence type="ECO:0000313" key="1">
    <source>
        <dbReference type="EMBL" id="MER6434129.1"/>
    </source>
</evidence>
<dbReference type="EMBL" id="JBEPAZ010000085">
    <property type="protein sequence ID" value="MER6434129.1"/>
    <property type="molecule type" value="Genomic_DNA"/>
</dbReference>
<reference evidence="1 2" key="1">
    <citation type="submission" date="2024-06" db="EMBL/GenBank/DDBJ databases">
        <title>The Natural Products Discovery Center: Release of the First 8490 Sequenced Strains for Exploring Actinobacteria Biosynthetic Diversity.</title>
        <authorList>
            <person name="Kalkreuter E."/>
            <person name="Kautsar S.A."/>
            <person name="Yang D."/>
            <person name="Bader C.D."/>
            <person name="Teijaro C.N."/>
            <person name="Fluegel L."/>
            <person name="Davis C.M."/>
            <person name="Simpson J.R."/>
            <person name="Lauterbach L."/>
            <person name="Steele A.D."/>
            <person name="Gui C."/>
            <person name="Meng S."/>
            <person name="Li G."/>
            <person name="Viehrig K."/>
            <person name="Ye F."/>
            <person name="Su P."/>
            <person name="Kiefer A.F."/>
            <person name="Nichols A."/>
            <person name="Cepeda A.J."/>
            <person name="Yan W."/>
            <person name="Fan B."/>
            <person name="Jiang Y."/>
            <person name="Adhikari A."/>
            <person name="Zheng C.-J."/>
            <person name="Schuster L."/>
            <person name="Cowan T.M."/>
            <person name="Smanski M.J."/>
            <person name="Chevrette M.G."/>
            <person name="De Carvalho L.P.S."/>
            <person name="Shen B."/>
        </authorList>
    </citation>
    <scope>NUCLEOTIDE SEQUENCE [LARGE SCALE GENOMIC DNA]</scope>
    <source>
        <strain evidence="1 2">NPDC001166</strain>
    </source>
</reference>
<proteinExistence type="predicted"/>
<sequence>MKKGEPDSELARYAESQRKVVACLRKEGFDVPDPDARGLFDSSRVGKDAQALRGLEKCEPLGLPMPESLKEDLEPVRAPEEIAVMKRFGECMRENGAPDYPEMNEKGNLEDWSWHPTNAAAKHASQFCNKKIYGVDVTAVEPKG</sequence>
<accession>A0ABV1UK63</accession>
<keyword evidence="2" id="KW-1185">Reference proteome</keyword>
<comment type="caution">
    <text evidence="1">The sequence shown here is derived from an EMBL/GenBank/DDBJ whole genome shotgun (WGS) entry which is preliminary data.</text>
</comment>
<gene>
    <name evidence="1" type="ORF">ABT272_41595</name>
</gene>
<dbReference type="RefSeq" id="WP_352066028.1">
    <property type="nucleotide sequence ID" value="NZ_JBEPAZ010000085.1"/>
</dbReference>
<evidence type="ECO:0000313" key="2">
    <source>
        <dbReference type="Proteomes" id="UP001470023"/>
    </source>
</evidence>
<organism evidence="1 2">
    <name type="scientific">Streptomyces sp. 900105245</name>
    <dbReference type="NCBI Taxonomy" id="3154379"/>
    <lineage>
        <taxon>Bacteria</taxon>
        <taxon>Bacillati</taxon>
        <taxon>Actinomycetota</taxon>
        <taxon>Actinomycetes</taxon>
        <taxon>Kitasatosporales</taxon>
        <taxon>Streptomycetaceae</taxon>
        <taxon>Streptomyces</taxon>
    </lineage>
</organism>
<dbReference type="Proteomes" id="UP001470023">
    <property type="component" value="Unassembled WGS sequence"/>
</dbReference>
<name>A0ABV1UK63_9ACTN</name>
<protein>
    <submittedName>
        <fullName evidence="1">Uncharacterized protein</fullName>
    </submittedName>
</protein>